<evidence type="ECO:0000256" key="7">
    <source>
        <dbReference type="SAM" id="Phobius"/>
    </source>
</evidence>
<proteinExistence type="inferred from homology"/>
<feature type="transmembrane region" description="Helical" evidence="7">
    <location>
        <begin position="154"/>
        <end position="172"/>
    </location>
</feature>
<reference evidence="9 10" key="1">
    <citation type="submission" date="2019-04" db="EMBL/GenBank/DDBJ databases">
        <authorList>
            <person name="Feng G."/>
            <person name="Zhang J."/>
            <person name="Zhu H."/>
        </authorList>
    </citation>
    <scope>NUCLEOTIDE SEQUENCE [LARGE SCALE GENOMIC DNA]</scope>
    <source>
        <strain evidence="9 10">9PBR-1</strain>
    </source>
</reference>
<dbReference type="CDD" id="cd05709">
    <property type="entry name" value="S2P-M50"/>
    <property type="match status" value="1"/>
</dbReference>
<evidence type="ECO:0000256" key="6">
    <source>
        <dbReference type="ARBA" id="ARBA00023136"/>
    </source>
</evidence>
<comment type="subcellular location">
    <subcellularLocation>
        <location evidence="2">Membrane</location>
        <topology evidence="2">Multi-pass membrane protein</topology>
    </subcellularLocation>
</comment>
<evidence type="ECO:0000256" key="1">
    <source>
        <dbReference type="ARBA" id="ARBA00001947"/>
    </source>
</evidence>
<dbReference type="GO" id="GO:0006508">
    <property type="term" value="P:proteolysis"/>
    <property type="evidence" value="ECO:0007669"/>
    <property type="project" value="InterPro"/>
</dbReference>
<evidence type="ECO:0000313" key="10">
    <source>
        <dbReference type="Proteomes" id="UP000298471"/>
    </source>
</evidence>
<keyword evidence="5 7" id="KW-1133">Transmembrane helix</keyword>
<dbReference type="GO" id="GO:0016020">
    <property type="term" value="C:membrane"/>
    <property type="evidence" value="ECO:0007669"/>
    <property type="project" value="UniProtKB-SubCell"/>
</dbReference>
<dbReference type="AlphaFoldDB" id="A0A4Z0QDI6"/>
<gene>
    <name evidence="9" type="ORF">E5K02_01200</name>
</gene>
<keyword evidence="4 7" id="KW-0812">Transmembrane</keyword>
<feature type="domain" description="Peptidase M50" evidence="8">
    <location>
        <begin position="49"/>
        <end position="172"/>
    </location>
</feature>
<evidence type="ECO:0000256" key="2">
    <source>
        <dbReference type="ARBA" id="ARBA00004141"/>
    </source>
</evidence>
<dbReference type="Proteomes" id="UP000298471">
    <property type="component" value="Unassembled WGS sequence"/>
</dbReference>
<evidence type="ECO:0000256" key="3">
    <source>
        <dbReference type="ARBA" id="ARBA00007931"/>
    </source>
</evidence>
<comment type="caution">
    <text evidence="9">The sequence shown here is derived from an EMBL/GenBank/DDBJ whole genome shotgun (WGS) entry which is preliminary data.</text>
</comment>
<dbReference type="Pfam" id="PF02163">
    <property type="entry name" value="Peptidase_M50"/>
    <property type="match status" value="1"/>
</dbReference>
<comment type="cofactor">
    <cofactor evidence="1">
        <name>Zn(2+)</name>
        <dbReference type="ChEBI" id="CHEBI:29105"/>
    </cofactor>
</comment>
<evidence type="ECO:0000313" key="9">
    <source>
        <dbReference type="EMBL" id="TGE28110.1"/>
    </source>
</evidence>
<protein>
    <submittedName>
        <fullName evidence="9">M50 family peptidase</fullName>
    </submittedName>
</protein>
<dbReference type="InterPro" id="IPR008915">
    <property type="entry name" value="Peptidase_M50"/>
</dbReference>
<name>A0A4Z0QDI6_9BACT</name>
<evidence type="ECO:0000256" key="4">
    <source>
        <dbReference type="ARBA" id="ARBA00022692"/>
    </source>
</evidence>
<evidence type="ECO:0000259" key="8">
    <source>
        <dbReference type="Pfam" id="PF02163"/>
    </source>
</evidence>
<keyword evidence="10" id="KW-1185">Reference proteome</keyword>
<comment type="similarity">
    <text evidence="3">Belongs to the peptidase M50B family.</text>
</comment>
<feature type="transmembrane region" description="Helical" evidence="7">
    <location>
        <begin position="118"/>
        <end position="142"/>
    </location>
</feature>
<keyword evidence="6 7" id="KW-0472">Membrane</keyword>
<evidence type="ECO:0000256" key="5">
    <source>
        <dbReference type="ARBA" id="ARBA00022989"/>
    </source>
</evidence>
<dbReference type="OrthoDB" id="927026at2"/>
<dbReference type="EMBL" id="SRMB01000001">
    <property type="protein sequence ID" value="TGE28110.1"/>
    <property type="molecule type" value="Genomic_DNA"/>
</dbReference>
<dbReference type="RefSeq" id="WP_135391483.1">
    <property type="nucleotide sequence ID" value="NZ_SRMB01000001.1"/>
</dbReference>
<accession>A0A4Z0QDI6</accession>
<organism evidence="9 10">
    <name type="scientific">Hymenobacter metallicola</name>
    <dbReference type="NCBI Taxonomy" id="2563114"/>
    <lineage>
        <taxon>Bacteria</taxon>
        <taxon>Pseudomonadati</taxon>
        <taxon>Bacteroidota</taxon>
        <taxon>Cytophagia</taxon>
        <taxon>Cytophagales</taxon>
        <taxon>Hymenobacteraceae</taxon>
        <taxon>Hymenobacter</taxon>
    </lineage>
</organism>
<feature type="transmembrane region" description="Helical" evidence="7">
    <location>
        <begin position="36"/>
        <end position="56"/>
    </location>
</feature>
<sequence length="383" mass="41462">MKTLFRFIVAALLFLLSVGVGRVARSYAATPGKWPLWQVGLVLLLLPLAWMLAVLVHELGHSLAGRWQGFRFQWLVVGPCKWQQIKGRLHFCWNTNLGMAGGMTLSVPLDGHDLRRRYIIYSAAGPLASLMWAVLALGIQALLPASVQTQPSSIGLAMSGAVSLLLACFTLVPVHSAGVASDGAKVLKLWRNTPAGQLEITLLSVVGRSVAGVRPRELPLADLEAAASLPFSLSAKLYVYHYLYLAALDKGLVAKAGYYLSACRQDIAQIPVAMHSAIWLESAFFAAAYEHDLSAARAFLARASQSSLTPADVLPRVAAAQARLVGDAPSASIQAQLALRQLHYNIDKGSCRFYADWLNGTVQWAAHLQHSNSQIKKNEAVPH</sequence>